<dbReference type="PROSITE" id="PS00058">
    <property type="entry name" value="DNA_MISMATCH_REPAIR_1"/>
    <property type="match status" value="1"/>
</dbReference>
<dbReference type="PANTHER" id="PTHR10073">
    <property type="entry name" value="DNA MISMATCH REPAIR PROTEIN MLH, PMS, MUTL"/>
    <property type="match status" value="1"/>
</dbReference>
<dbReference type="RefSeq" id="WP_219937226.1">
    <property type="nucleotide sequence ID" value="NZ_JAGFNY010000008.1"/>
</dbReference>
<evidence type="ECO:0000256" key="1">
    <source>
        <dbReference type="ARBA" id="ARBA00006082"/>
    </source>
</evidence>
<evidence type="ECO:0000256" key="4">
    <source>
        <dbReference type="ARBA" id="ARBA00023204"/>
    </source>
</evidence>
<keyword evidence="4 5" id="KW-0234">DNA repair</keyword>
<dbReference type="InterPro" id="IPR002099">
    <property type="entry name" value="MutL/Mlh/PMS"/>
</dbReference>
<dbReference type="Pfam" id="PF01119">
    <property type="entry name" value="DNA_mis_repair"/>
    <property type="match status" value="1"/>
</dbReference>
<protein>
    <recommendedName>
        <fullName evidence="2 5">DNA mismatch repair protein MutL</fullName>
    </recommendedName>
</protein>
<dbReference type="InterPro" id="IPR013507">
    <property type="entry name" value="DNA_mismatch_S5_2-like"/>
</dbReference>
<dbReference type="Proteomes" id="UP000731465">
    <property type="component" value="Unassembled WGS sequence"/>
</dbReference>
<keyword evidence="7" id="KW-0540">Nuclease</keyword>
<dbReference type="SUPFAM" id="SSF55874">
    <property type="entry name" value="ATPase domain of HSP90 chaperone/DNA topoisomerase II/histidine kinase"/>
    <property type="match status" value="1"/>
</dbReference>
<dbReference type="NCBIfam" id="TIGR00585">
    <property type="entry name" value="mutl"/>
    <property type="match status" value="1"/>
</dbReference>
<gene>
    <name evidence="5 7" type="primary">mutL</name>
    <name evidence="7" type="ORF">J5V48_03765</name>
</gene>
<dbReference type="InterPro" id="IPR020667">
    <property type="entry name" value="DNA_mismatch_repair_MutL"/>
</dbReference>
<reference evidence="7 8" key="1">
    <citation type="submission" date="2021-03" db="EMBL/GenBank/DDBJ databases">
        <title>Succinivibrio sp. nov. isolated from feces of cow.</title>
        <authorList>
            <person name="Choi J.-Y."/>
        </authorList>
    </citation>
    <scope>NUCLEOTIDE SEQUENCE [LARGE SCALE GENOMIC DNA]</scope>
    <source>
        <strain evidence="7 8">AGMB01872</strain>
    </source>
</reference>
<dbReference type="InterPro" id="IPR020568">
    <property type="entry name" value="Ribosomal_Su5_D2-typ_SF"/>
</dbReference>
<dbReference type="EMBL" id="JAGFNY010000008">
    <property type="protein sequence ID" value="MBW7570008.1"/>
    <property type="molecule type" value="Genomic_DNA"/>
</dbReference>
<dbReference type="InterPro" id="IPR036890">
    <property type="entry name" value="HATPase_C_sf"/>
</dbReference>
<comment type="function">
    <text evidence="5">This protein is involved in the repair of mismatches in DNA. It is required for dam-dependent methyl-directed DNA mismatch repair. May act as a 'molecular matchmaker', a protein that promotes the formation of a stable complex between two or more DNA-binding proteins in an ATP-dependent manner without itself being part of a final effector complex.</text>
</comment>
<dbReference type="InterPro" id="IPR037198">
    <property type="entry name" value="MutL_C_sf"/>
</dbReference>
<dbReference type="InterPro" id="IPR014762">
    <property type="entry name" value="DNA_mismatch_repair_CS"/>
</dbReference>
<dbReference type="SMART" id="SM01340">
    <property type="entry name" value="DNA_mis_repair"/>
    <property type="match status" value="1"/>
</dbReference>
<dbReference type="Gene3D" id="3.30.565.10">
    <property type="entry name" value="Histidine kinase-like ATPase, C-terminal domain"/>
    <property type="match status" value="1"/>
</dbReference>
<organism evidence="7 8">
    <name type="scientific">Succinivibrio faecicola</name>
    <dbReference type="NCBI Taxonomy" id="2820300"/>
    <lineage>
        <taxon>Bacteria</taxon>
        <taxon>Pseudomonadati</taxon>
        <taxon>Pseudomonadota</taxon>
        <taxon>Gammaproteobacteria</taxon>
        <taxon>Aeromonadales</taxon>
        <taxon>Succinivibrionaceae</taxon>
        <taxon>Succinivibrio</taxon>
    </lineage>
</organism>
<comment type="caution">
    <text evidence="7">The sequence shown here is derived from an EMBL/GenBank/DDBJ whole genome shotgun (WGS) entry which is preliminary data.</text>
</comment>
<accession>A0ABS7DFM8</accession>
<dbReference type="InterPro" id="IPR014721">
    <property type="entry name" value="Ribsml_uS5_D2-typ_fold_subgr"/>
</dbReference>
<comment type="similarity">
    <text evidence="1 5">Belongs to the DNA mismatch repair MutL/HexB family.</text>
</comment>
<evidence type="ECO:0000256" key="3">
    <source>
        <dbReference type="ARBA" id="ARBA00022763"/>
    </source>
</evidence>
<dbReference type="CDD" id="cd16926">
    <property type="entry name" value="HATPase_MutL-MLH-PMS-like"/>
    <property type="match status" value="1"/>
</dbReference>
<dbReference type="Pfam" id="PF13589">
    <property type="entry name" value="HATPase_c_3"/>
    <property type="match status" value="1"/>
</dbReference>
<dbReference type="GO" id="GO:0004519">
    <property type="term" value="F:endonuclease activity"/>
    <property type="evidence" value="ECO:0007669"/>
    <property type="project" value="UniProtKB-KW"/>
</dbReference>
<dbReference type="HAMAP" id="MF_00149">
    <property type="entry name" value="DNA_mis_repair"/>
    <property type="match status" value="1"/>
</dbReference>
<name>A0ABS7DFM8_9GAMM</name>
<evidence type="ECO:0000259" key="6">
    <source>
        <dbReference type="SMART" id="SM01340"/>
    </source>
</evidence>
<sequence length="627" mass="69308">MPSIKVLPKQLANQIAAGEVVERPSSVVKELLENAVDAKGTHILCEIKNAGKQLIRIRDNGIGIVKNELPLALAPHATSKISTVEDLNAIVTLGFRGEALASIASVSKLTLSSKTKEQEHGYCVRVEGLEQDPVVEPVAHPEGTTVDVAELFFNTPARRRFLKSDRTEFLRIKDIFTRVALAHPDIGFELISDSKSVVRVSPSKVKNGIDLRRTSTLLGADFSSGGISVICEDPAIQIEGMVLEPPKETDAVSEQIYLFLNGRPIADKLVTHALKEAFFEVLGKTLPIRCVLYFSVDPSEVDVNVHPRKDEVRFHNSSLIHDLIVDNIVLALRKYGIGPDNQLNDVSAVSHVSSFDIDSKDLPAFPKGVSSFNRSDSLVLKNSNFPNRESGIKNNTSDNVKNYSDYLDKVIERSAFYQDSVKSTSLANKSFVSESFSNLKTVYADNLAVLDSVADDTLLVRYRGKFFLLNINNLKRKNLSLEFSKSVISSELKTVKLTLPFTLVTDEIFVKALKNAENAVKKCGFVLKLYKTKVEIIQIPEMMKGCQLAEYAAKALKLICASFKSIEDNQIPAQLSDLMALTDSSLIDVNSVLESVDSFEPSSKDPEVMAELNFEKIIRIQRYGNEK</sequence>
<evidence type="ECO:0000256" key="5">
    <source>
        <dbReference type="HAMAP-Rule" id="MF_00149"/>
    </source>
</evidence>
<dbReference type="SUPFAM" id="SSF118116">
    <property type="entry name" value="DNA mismatch repair protein MutL"/>
    <property type="match status" value="1"/>
</dbReference>
<keyword evidence="7" id="KW-0378">Hydrolase</keyword>
<feature type="domain" description="DNA mismatch repair protein S5" evidence="6">
    <location>
        <begin position="214"/>
        <end position="333"/>
    </location>
</feature>
<evidence type="ECO:0000256" key="2">
    <source>
        <dbReference type="ARBA" id="ARBA00021975"/>
    </source>
</evidence>
<evidence type="ECO:0000313" key="7">
    <source>
        <dbReference type="EMBL" id="MBW7570008.1"/>
    </source>
</evidence>
<keyword evidence="8" id="KW-1185">Reference proteome</keyword>
<dbReference type="Gene3D" id="3.30.230.10">
    <property type="match status" value="1"/>
</dbReference>
<dbReference type="PANTHER" id="PTHR10073:SF12">
    <property type="entry name" value="DNA MISMATCH REPAIR PROTEIN MLH1"/>
    <property type="match status" value="1"/>
</dbReference>
<proteinExistence type="inferred from homology"/>
<keyword evidence="3 5" id="KW-0227">DNA damage</keyword>
<evidence type="ECO:0000313" key="8">
    <source>
        <dbReference type="Proteomes" id="UP000731465"/>
    </source>
</evidence>
<dbReference type="InterPro" id="IPR038973">
    <property type="entry name" value="MutL/Mlh/Pms-like"/>
</dbReference>
<dbReference type="SUPFAM" id="SSF54211">
    <property type="entry name" value="Ribosomal protein S5 domain 2-like"/>
    <property type="match status" value="1"/>
</dbReference>
<keyword evidence="7" id="KW-0255">Endonuclease</keyword>